<evidence type="ECO:0008006" key="4">
    <source>
        <dbReference type="Google" id="ProtNLM"/>
    </source>
</evidence>
<reference evidence="3" key="1">
    <citation type="journal article" date="2019" name="Int. J. Syst. Evol. Microbiol.">
        <title>The Global Catalogue of Microorganisms (GCM) 10K type strain sequencing project: providing services to taxonomists for standard genome sequencing and annotation.</title>
        <authorList>
            <consortium name="The Broad Institute Genomics Platform"/>
            <consortium name="The Broad Institute Genome Sequencing Center for Infectious Disease"/>
            <person name="Wu L."/>
            <person name="Ma J."/>
        </authorList>
    </citation>
    <scope>NUCLEOTIDE SEQUENCE [LARGE SCALE GENOMIC DNA]</scope>
    <source>
        <strain evidence="3">JCM 9687</strain>
    </source>
</reference>
<keyword evidence="3" id="KW-1185">Reference proteome</keyword>
<evidence type="ECO:0000313" key="2">
    <source>
        <dbReference type="EMBL" id="GAA3356969.1"/>
    </source>
</evidence>
<name>A0ABP6RM83_9PSEU</name>
<accession>A0ABP6RM83</accession>
<comment type="caution">
    <text evidence="2">The sequence shown here is derived from an EMBL/GenBank/DDBJ whole genome shotgun (WGS) entry which is preliminary data.</text>
</comment>
<evidence type="ECO:0000313" key="3">
    <source>
        <dbReference type="Proteomes" id="UP001500483"/>
    </source>
</evidence>
<sequence>MRRRVNSLDDLDQFRARKPDTATATAERPAPQAAHDEFEFELPRGYRHTDGTLHRHGRMRLATARDELRPQIDLRVKENPAYLSVVLLSQVITRLGDITDVHSGLVENMYATDIAFLQDFYRRINSEGHTRAGVTCPSCGSGFEIDLAGDGLGES</sequence>
<evidence type="ECO:0000256" key="1">
    <source>
        <dbReference type="SAM" id="MobiDB-lite"/>
    </source>
</evidence>
<protein>
    <recommendedName>
        <fullName evidence="4">Secreted protein</fullName>
    </recommendedName>
</protein>
<dbReference type="EMBL" id="BAAAYK010000038">
    <property type="protein sequence ID" value="GAA3356969.1"/>
    <property type="molecule type" value="Genomic_DNA"/>
</dbReference>
<gene>
    <name evidence="2" type="ORF">GCM10020366_23110</name>
</gene>
<organism evidence="2 3">
    <name type="scientific">Saccharopolyspora gregorii</name>
    <dbReference type="NCBI Taxonomy" id="33914"/>
    <lineage>
        <taxon>Bacteria</taxon>
        <taxon>Bacillati</taxon>
        <taxon>Actinomycetota</taxon>
        <taxon>Actinomycetes</taxon>
        <taxon>Pseudonocardiales</taxon>
        <taxon>Pseudonocardiaceae</taxon>
        <taxon>Saccharopolyspora</taxon>
    </lineage>
</organism>
<dbReference type="Proteomes" id="UP001500483">
    <property type="component" value="Unassembled WGS sequence"/>
</dbReference>
<dbReference type="RefSeq" id="WP_224959753.1">
    <property type="nucleotide sequence ID" value="NZ_BAAAYK010000038.1"/>
</dbReference>
<proteinExistence type="predicted"/>
<feature type="region of interest" description="Disordered" evidence="1">
    <location>
        <begin position="1"/>
        <end position="33"/>
    </location>
</feature>